<evidence type="ECO:0000256" key="1">
    <source>
        <dbReference type="ARBA" id="ARBA00023015"/>
    </source>
</evidence>
<dbReference type="InterPro" id="IPR011075">
    <property type="entry name" value="TetR_C"/>
</dbReference>
<dbReference type="RefSeq" id="WP_007575826.1">
    <property type="nucleotide sequence ID" value="NZ_AGUD01000215.1"/>
</dbReference>
<gene>
    <name evidence="7" type="ORF">PAI11_26050</name>
</gene>
<dbReference type="Proteomes" id="UP000005143">
    <property type="component" value="Unassembled WGS sequence"/>
</dbReference>
<dbReference type="GO" id="GO:0003700">
    <property type="term" value="F:DNA-binding transcription factor activity"/>
    <property type="evidence" value="ECO:0007669"/>
    <property type="project" value="TreeGrafter"/>
</dbReference>
<dbReference type="AlphaFoldDB" id="H0E703"/>
<accession>H0E703</accession>
<keyword evidence="2 4" id="KW-0238">DNA-binding</keyword>
<dbReference type="InterPro" id="IPR050109">
    <property type="entry name" value="HTH-type_TetR-like_transc_reg"/>
</dbReference>
<keyword evidence="3" id="KW-0804">Transcription</keyword>
<dbReference type="Pfam" id="PF00440">
    <property type="entry name" value="TetR_N"/>
    <property type="match status" value="1"/>
</dbReference>
<dbReference type="EMBL" id="AGUD01000215">
    <property type="protein sequence ID" value="EHN10545.1"/>
    <property type="molecule type" value="Genomic_DNA"/>
</dbReference>
<dbReference type="PROSITE" id="PS50977">
    <property type="entry name" value="HTH_TETR_2"/>
    <property type="match status" value="1"/>
</dbReference>
<protein>
    <submittedName>
        <fullName evidence="7">Transcriptional regulator TetR family</fullName>
    </submittedName>
</protein>
<reference evidence="7 8" key="1">
    <citation type="journal article" date="2013" name="Biodegradation">
        <title>Quantitative proteomic analysis of ibuprofen-degrading Patulibacter sp. strain I11.</title>
        <authorList>
            <person name="Almeida B."/>
            <person name="Kjeldal H."/>
            <person name="Lolas I."/>
            <person name="Knudsen A.D."/>
            <person name="Carvalho G."/>
            <person name="Nielsen K.L."/>
            <person name="Barreto Crespo M.T."/>
            <person name="Stensballe A."/>
            <person name="Nielsen J.L."/>
        </authorList>
    </citation>
    <scope>NUCLEOTIDE SEQUENCE [LARGE SCALE GENOMIC DNA]</scope>
    <source>
        <strain evidence="7 8">I11</strain>
    </source>
</reference>
<dbReference type="Pfam" id="PF14514">
    <property type="entry name" value="TetR_C_9"/>
    <property type="match status" value="1"/>
</dbReference>
<evidence type="ECO:0000256" key="3">
    <source>
        <dbReference type="ARBA" id="ARBA00023163"/>
    </source>
</evidence>
<proteinExistence type="predicted"/>
<keyword evidence="8" id="KW-1185">Reference proteome</keyword>
<organism evidence="7 8">
    <name type="scientific">Patulibacter medicamentivorans</name>
    <dbReference type="NCBI Taxonomy" id="1097667"/>
    <lineage>
        <taxon>Bacteria</taxon>
        <taxon>Bacillati</taxon>
        <taxon>Actinomycetota</taxon>
        <taxon>Thermoleophilia</taxon>
        <taxon>Solirubrobacterales</taxon>
        <taxon>Patulibacteraceae</taxon>
        <taxon>Patulibacter</taxon>
    </lineage>
</organism>
<dbReference type="SUPFAM" id="SSF48498">
    <property type="entry name" value="Tetracyclin repressor-like, C-terminal domain"/>
    <property type="match status" value="1"/>
</dbReference>
<dbReference type="InterPro" id="IPR009057">
    <property type="entry name" value="Homeodomain-like_sf"/>
</dbReference>
<evidence type="ECO:0000259" key="6">
    <source>
        <dbReference type="PROSITE" id="PS50977"/>
    </source>
</evidence>
<evidence type="ECO:0000256" key="5">
    <source>
        <dbReference type="SAM" id="MobiDB-lite"/>
    </source>
</evidence>
<sequence length="230" mass="25124">MATSPTDRPLGPTRLPPPADPPTGAAVTSERLLQAAHELLHERGGGAVSVSDLCTRAGANVAMVKYCFGSKDGLYDALVERVVGSFQADLAQLDELALPPRATMERHVGGIARNFLRFPYLSSLLNERLRRADPETVARLSEAFALPTRAWHARLLESGAAAGAFRQVDPTFFFFSVIGICEFLFSARSWLEQTFDERLSGDLVERFVAHTTRMVLDGIGPERPDVLGSR</sequence>
<dbReference type="PANTHER" id="PTHR30055">
    <property type="entry name" value="HTH-TYPE TRANSCRIPTIONAL REGULATOR RUTR"/>
    <property type="match status" value="1"/>
</dbReference>
<feature type="domain" description="HTH tetR-type" evidence="6">
    <location>
        <begin position="26"/>
        <end position="86"/>
    </location>
</feature>
<dbReference type="GO" id="GO:0000976">
    <property type="term" value="F:transcription cis-regulatory region binding"/>
    <property type="evidence" value="ECO:0007669"/>
    <property type="project" value="TreeGrafter"/>
</dbReference>
<keyword evidence="1" id="KW-0805">Transcription regulation</keyword>
<evidence type="ECO:0000256" key="2">
    <source>
        <dbReference type="ARBA" id="ARBA00023125"/>
    </source>
</evidence>
<dbReference type="PANTHER" id="PTHR30055:SF181">
    <property type="entry name" value="BLR6905 PROTEIN"/>
    <property type="match status" value="1"/>
</dbReference>
<dbReference type="InterPro" id="IPR001647">
    <property type="entry name" value="HTH_TetR"/>
</dbReference>
<dbReference type="Gene3D" id="1.10.357.10">
    <property type="entry name" value="Tetracycline Repressor, domain 2"/>
    <property type="match status" value="1"/>
</dbReference>
<feature type="compositionally biased region" description="Low complexity" evidence="5">
    <location>
        <begin position="1"/>
        <end position="13"/>
    </location>
</feature>
<evidence type="ECO:0000313" key="7">
    <source>
        <dbReference type="EMBL" id="EHN10545.1"/>
    </source>
</evidence>
<feature type="DNA-binding region" description="H-T-H motif" evidence="4">
    <location>
        <begin position="49"/>
        <end position="68"/>
    </location>
</feature>
<name>H0E703_9ACTN</name>
<evidence type="ECO:0000313" key="8">
    <source>
        <dbReference type="Proteomes" id="UP000005143"/>
    </source>
</evidence>
<comment type="caution">
    <text evidence="7">The sequence shown here is derived from an EMBL/GenBank/DDBJ whole genome shotgun (WGS) entry which is preliminary data.</text>
</comment>
<dbReference type="InterPro" id="IPR036271">
    <property type="entry name" value="Tet_transcr_reg_TetR-rel_C_sf"/>
</dbReference>
<dbReference type="SUPFAM" id="SSF46689">
    <property type="entry name" value="Homeodomain-like"/>
    <property type="match status" value="1"/>
</dbReference>
<evidence type="ECO:0000256" key="4">
    <source>
        <dbReference type="PROSITE-ProRule" id="PRU00335"/>
    </source>
</evidence>
<feature type="region of interest" description="Disordered" evidence="5">
    <location>
        <begin position="1"/>
        <end position="25"/>
    </location>
</feature>